<dbReference type="Pfam" id="PF05724">
    <property type="entry name" value="TPMT"/>
    <property type="match status" value="1"/>
</dbReference>
<dbReference type="FunFam" id="3.40.50.150:FF:000101">
    <property type="entry name" value="Thiopurine S-methyltransferase"/>
    <property type="match status" value="1"/>
</dbReference>
<dbReference type="InterPro" id="IPR025835">
    <property type="entry name" value="Thiopurine_S-MeTrfase"/>
</dbReference>
<keyword evidence="11" id="KW-1185">Reference proteome</keyword>
<evidence type="ECO:0000256" key="2">
    <source>
        <dbReference type="ARBA" id="ARBA00004496"/>
    </source>
</evidence>
<sequence length="213" mass="23988">MDPEFWHHKWQENDIAFHEGKPNPLLQAHFQQLGIPYGGRVFLPLCGKTRDIAWLLAQGYQVTGAELSELAISQLFSELGLVPEVRQRGKLTRYSAHHLDILVGDFFDIDRDDLGPVQAVYDRAALVALPAETRQRYTAHLVEIVDAAPQLLIAFDYDQAQMDGPPFSVDKAEVHRHYGALYRLHEVARQAVPGGLKGKAEALESAWLLERVD</sequence>
<keyword evidence="7 9" id="KW-0808">Transferase</keyword>
<evidence type="ECO:0000256" key="1">
    <source>
        <dbReference type="ARBA" id="ARBA00000903"/>
    </source>
</evidence>
<protein>
    <recommendedName>
        <fullName evidence="4 9">Thiopurine S-methyltransferase</fullName>
        <ecNumber evidence="4 9">2.1.1.67</ecNumber>
    </recommendedName>
    <alternativeName>
        <fullName evidence="9">Thiopurine methyltransferase</fullName>
    </alternativeName>
</protein>
<dbReference type="PANTHER" id="PTHR10259:SF11">
    <property type="entry name" value="THIOPURINE S-METHYLTRANSFERASE"/>
    <property type="match status" value="1"/>
</dbReference>
<organism evidence="10 11">
    <name type="scientific">Parahaliea aestuarii</name>
    <dbReference type="NCBI Taxonomy" id="1852021"/>
    <lineage>
        <taxon>Bacteria</taxon>
        <taxon>Pseudomonadati</taxon>
        <taxon>Pseudomonadota</taxon>
        <taxon>Gammaproteobacteria</taxon>
        <taxon>Cellvibrionales</taxon>
        <taxon>Halieaceae</taxon>
        <taxon>Parahaliea</taxon>
    </lineage>
</organism>
<dbReference type="PANTHER" id="PTHR10259">
    <property type="entry name" value="THIOPURINE S-METHYLTRANSFERASE"/>
    <property type="match status" value="1"/>
</dbReference>
<dbReference type="NCBIfam" id="TIGR03840">
    <property type="entry name" value="TMPT_Se_Te"/>
    <property type="match status" value="1"/>
</dbReference>
<evidence type="ECO:0000256" key="8">
    <source>
        <dbReference type="ARBA" id="ARBA00022691"/>
    </source>
</evidence>
<dbReference type="AlphaFoldDB" id="A0A5C8ZZR4"/>
<dbReference type="RefSeq" id="WP_148063160.1">
    <property type="nucleotide sequence ID" value="NZ_VRYZ01000002.1"/>
</dbReference>
<dbReference type="GO" id="GO:0008119">
    <property type="term" value="F:thiopurine S-methyltransferase activity"/>
    <property type="evidence" value="ECO:0007669"/>
    <property type="project" value="UniProtKB-UniRule"/>
</dbReference>
<keyword evidence="8 9" id="KW-0949">S-adenosyl-L-methionine</keyword>
<dbReference type="GO" id="GO:0005737">
    <property type="term" value="C:cytoplasm"/>
    <property type="evidence" value="ECO:0007669"/>
    <property type="project" value="UniProtKB-SubCell"/>
</dbReference>
<name>A0A5C8ZZR4_9GAMM</name>
<dbReference type="SUPFAM" id="SSF53335">
    <property type="entry name" value="S-adenosyl-L-methionine-dependent methyltransferases"/>
    <property type="match status" value="1"/>
</dbReference>
<feature type="binding site" evidence="9">
    <location>
        <position position="10"/>
    </location>
    <ligand>
        <name>S-adenosyl-L-methionine</name>
        <dbReference type="ChEBI" id="CHEBI:59789"/>
    </ligand>
</feature>
<evidence type="ECO:0000256" key="6">
    <source>
        <dbReference type="ARBA" id="ARBA00022603"/>
    </source>
</evidence>
<dbReference type="InterPro" id="IPR008854">
    <property type="entry name" value="TPMT"/>
</dbReference>
<comment type="catalytic activity">
    <reaction evidence="1 9">
        <text>S-adenosyl-L-methionine + a thiopurine = S-adenosyl-L-homocysteine + a thiopurine S-methylether.</text>
        <dbReference type="EC" id="2.1.1.67"/>
    </reaction>
</comment>
<dbReference type="Gene3D" id="3.40.50.150">
    <property type="entry name" value="Vaccinia Virus protein VP39"/>
    <property type="match status" value="1"/>
</dbReference>
<dbReference type="GO" id="GO:0032259">
    <property type="term" value="P:methylation"/>
    <property type="evidence" value="ECO:0007669"/>
    <property type="project" value="UniProtKB-KW"/>
</dbReference>
<dbReference type="EMBL" id="VRYZ01000002">
    <property type="protein sequence ID" value="TXS93224.1"/>
    <property type="molecule type" value="Genomic_DNA"/>
</dbReference>
<feature type="binding site" evidence="9">
    <location>
        <position position="66"/>
    </location>
    <ligand>
        <name>S-adenosyl-L-methionine</name>
        <dbReference type="ChEBI" id="CHEBI:59789"/>
    </ligand>
</feature>
<gene>
    <name evidence="10" type="primary">tmpT</name>
    <name evidence="9" type="synonym">tpm</name>
    <name evidence="10" type="ORF">FVW59_05090</name>
</gene>
<reference evidence="10 11" key="1">
    <citation type="submission" date="2019-08" db="EMBL/GenBank/DDBJ databases">
        <title>Parahaliea maris sp. nov., isolated from the surface seawater.</title>
        <authorList>
            <person name="Liu Y."/>
        </authorList>
    </citation>
    <scope>NUCLEOTIDE SEQUENCE [LARGE SCALE GENOMIC DNA]</scope>
    <source>
        <strain evidence="10 11">S2-26</strain>
    </source>
</reference>
<dbReference type="Proteomes" id="UP000321933">
    <property type="component" value="Unassembled WGS sequence"/>
</dbReference>
<dbReference type="OrthoDB" id="9778208at2"/>
<comment type="similarity">
    <text evidence="3 9">Belongs to the class I-like SAM-binding methyltransferase superfamily. TPMT family.</text>
</comment>
<comment type="subcellular location">
    <subcellularLocation>
        <location evidence="2 9">Cytoplasm</location>
    </subcellularLocation>
</comment>
<dbReference type="PROSITE" id="PS51585">
    <property type="entry name" value="SAM_MT_TPMT"/>
    <property type="match status" value="1"/>
</dbReference>
<dbReference type="NCBIfam" id="NF009732">
    <property type="entry name" value="PRK13255.1"/>
    <property type="match status" value="1"/>
</dbReference>
<proteinExistence type="inferred from homology"/>
<dbReference type="EC" id="2.1.1.67" evidence="4 9"/>
<dbReference type="HAMAP" id="MF_00812">
    <property type="entry name" value="Thiopur_methtran"/>
    <property type="match status" value="1"/>
</dbReference>
<dbReference type="GO" id="GO:0010038">
    <property type="term" value="P:response to metal ion"/>
    <property type="evidence" value="ECO:0007669"/>
    <property type="project" value="InterPro"/>
</dbReference>
<comment type="caution">
    <text evidence="10">The sequence shown here is derived from an EMBL/GenBank/DDBJ whole genome shotgun (WGS) entry which is preliminary data.</text>
</comment>
<evidence type="ECO:0000256" key="7">
    <source>
        <dbReference type="ARBA" id="ARBA00022679"/>
    </source>
</evidence>
<feature type="binding site" evidence="9">
    <location>
        <position position="123"/>
    </location>
    <ligand>
        <name>S-adenosyl-L-methionine</name>
        <dbReference type="ChEBI" id="CHEBI:59789"/>
    </ligand>
</feature>
<evidence type="ECO:0000313" key="10">
    <source>
        <dbReference type="EMBL" id="TXS93224.1"/>
    </source>
</evidence>
<dbReference type="InterPro" id="IPR022474">
    <property type="entry name" value="Thiopur_S-MeTfrase_Se/Te_detox"/>
</dbReference>
<dbReference type="PIRSF" id="PIRSF023956">
    <property type="entry name" value="Thiopurine_S-methyltransferase"/>
    <property type="match status" value="1"/>
</dbReference>
<evidence type="ECO:0000256" key="4">
    <source>
        <dbReference type="ARBA" id="ARBA00011905"/>
    </source>
</evidence>
<feature type="binding site" evidence="9">
    <location>
        <position position="45"/>
    </location>
    <ligand>
        <name>S-adenosyl-L-methionine</name>
        <dbReference type="ChEBI" id="CHEBI:59789"/>
    </ligand>
</feature>
<keyword evidence="6 9" id="KW-0489">Methyltransferase</keyword>
<evidence type="ECO:0000256" key="9">
    <source>
        <dbReference type="HAMAP-Rule" id="MF_00812"/>
    </source>
</evidence>
<accession>A0A5C8ZZR4</accession>
<evidence type="ECO:0000313" key="11">
    <source>
        <dbReference type="Proteomes" id="UP000321933"/>
    </source>
</evidence>
<keyword evidence="5 9" id="KW-0963">Cytoplasm</keyword>
<evidence type="ECO:0000256" key="5">
    <source>
        <dbReference type="ARBA" id="ARBA00022490"/>
    </source>
</evidence>
<dbReference type="InterPro" id="IPR029063">
    <property type="entry name" value="SAM-dependent_MTases_sf"/>
</dbReference>
<evidence type="ECO:0000256" key="3">
    <source>
        <dbReference type="ARBA" id="ARBA00008145"/>
    </source>
</evidence>